<evidence type="ECO:0008006" key="8">
    <source>
        <dbReference type="Google" id="ProtNLM"/>
    </source>
</evidence>
<keyword evidence="2" id="KW-0479">Metal-binding</keyword>
<dbReference type="AlphaFoldDB" id="A0A6A6M2M5"/>
<dbReference type="GO" id="GO:0005829">
    <property type="term" value="C:cytosol"/>
    <property type="evidence" value="ECO:0007669"/>
    <property type="project" value="TreeGrafter"/>
</dbReference>
<feature type="compositionally biased region" description="Polar residues" evidence="4">
    <location>
        <begin position="225"/>
        <end position="236"/>
    </location>
</feature>
<protein>
    <recommendedName>
        <fullName evidence="8">Alcohol dehydrogenase-like C-terminal domain-containing protein</fullName>
    </recommendedName>
</protein>
<keyword evidence="5" id="KW-1133">Transmembrane helix</keyword>
<proteinExistence type="predicted"/>
<evidence type="ECO:0000256" key="1">
    <source>
        <dbReference type="ARBA" id="ARBA00011738"/>
    </source>
</evidence>
<dbReference type="Gene3D" id="3.40.50.720">
    <property type="entry name" value="NAD(P)-binding Rossmann-like Domain"/>
    <property type="match status" value="1"/>
</dbReference>
<feature type="transmembrane region" description="Helical" evidence="5">
    <location>
        <begin position="192"/>
        <end position="217"/>
    </location>
</feature>
<sequence length="396" mass="42423">MQYKNGKEGPLGSWLNDSPSAHYMRLPGDSGRFQASEIRLFGSDCGFSTATSTSANFNSTTTQILVISVWKTEGGTHAFVGIPVWTCEGRKGMQHVEDQKGTHACLYIAVKFVEYRQGLGAAWNVADIAEGSTVVIFGLGTVGLSVAQGAKLRGASQIIGVDTNPEKHEKAKEAEFWFLKARRHKGRKCSNLVTMGFLIPIPTILGVIFFSFSLLFLPTQNATRSNTTLSQPSGANNEVRDLPTLQNHTQNKADSVKPLVLEANQSSNGSIVSEVPYTANNHTQNMQNSNKDHALKPNQTTISAPISTQPANQSANSSTITVSPVSANQNPQSSPNSVSSVKGNSGKQEKGVAVKNEASNNTASLLNKQNNGSKQKNRTNSEASGKQGIESLLNCD</sequence>
<comment type="subunit">
    <text evidence="1">Homodimer.</text>
</comment>
<evidence type="ECO:0000256" key="3">
    <source>
        <dbReference type="ARBA" id="ARBA00022833"/>
    </source>
</evidence>
<keyword evidence="5" id="KW-0472">Membrane</keyword>
<accession>A0A6A6M2M5</accession>
<dbReference type="GO" id="GO:0046294">
    <property type="term" value="P:formaldehyde catabolic process"/>
    <property type="evidence" value="ECO:0007669"/>
    <property type="project" value="TreeGrafter"/>
</dbReference>
<reference evidence="6 7" key="1">
    <citation type="journal article" date="2020" name="Mol. Plant">
        <title>The Chromosome-Based Rubber Tree Genome Provides New Insights into Spurge Genome Evolution and Rubber Biosynthesis.</title>
        <authorList>
            <person name="Liu J."/>
            <person name="Shi C."/>
            <person name="Shi C.C."/>
            <person name="Li W."/>
            <person name="Zhang Q.J."/>
            <person name="Zhang Y."/>
            <person name="Li K."/>
            <person name="Lu H.F."/>
            <person name="Shi C."/>
            <person name="Zhu S.T."/>
            <person name="Xiao Z.Y."/>
            <person name="Nan H."/>
            <person name="Yue Y."/>
            <person name="Zhu X.G."/>
            <person name="Wu Y."/>
            <person name="Hong X.N."/>
            <person name="Fan G.Y."/>
            <person name="Tong Y."/>
            <person name="Zhang D."/>
            <person name="Mao C.L."/>
            <person name="Liu Y.L."/>
            <person name="Hao S.J."/>
            <person name="Liu W.Q."/>
            <person name="Lv M.Q."/>
            <person name="Zhang H.B."/>
            <person name="Liu Y."/>
            <person name="Hu-Tang G.R."/>
            <person name="Wang J.P."/>
            <person name="Wang J.H."/>
            <person name="Sun Y.H."/>
            <person name="Ni S.B."/>
            <person name="Chen W.B."/>
            <person name="Zhang X.C."/>
            <person name="Jiao Y.N."/>
            <person name="Eichler E.E."/>
            <person name="Li G.H."/>
            <person name="Liu X."/>
            <person name="Gao L.Z."/>
        </authorList>
    </citation>
    <scope>NUCLEOTIDE SEQUENCE [LARGE SCALE GENOMIC DNA]</scope>
    <source>
        <strain evidence="7">cv. GT1</strain>
        <tissue evidence="6">Leaf</tissue>
    </source>
</reference>
<evidence type="ECO:0000256" key="2">
    <source>
        <dbReference type="ARBA" id="ARBA00022723"/>
    </source>
</evidence>
<dbReference type="GO" id="GO:0008270">
    <property type="term" value="F:zinc ion binding"/>
    <property type="evidence" value="ECO:0007669"/>
    <property type="project" value="TreeGrafter"/>
</dbReference>
<feature type="region of interest" description="Disordered" evidence="4">
    <location>
        <begin position="303"/>
        <end position="396"/>
    </location>
</feature>
<dbReference type="GO" id="GO:0051903">
    <property type="term" value="F:S-(hydroxymethyl)glutathione dehydrogenase [NAD(P)+] activity"/>
    <property type="evidence" value="ECO:0007669"/>
    <property type="project" value="TreeGrafter"/>
</dbReference>
<dbReference type="InterPro" id="IPR036291">
    <property type="entry name" value="NAD(P)-bd_dom_sf"/>
</dbReference>
<keyword evidence="5" id="KW-0812">Transmembrane</keyword>
<gene>
    <name evidence="6" type="ORF">GH714_015264</name>
</gene>
<keyword evidence="7" id="KW-1185">Reference proteome</keyword>
<feature type="compositionally biased region" description="Low complexity" evidence="4">
    <location>
        <begin position="323"/>
        <end position="346"/>
    </location>
</feature>
<dbReference type="SUPFAM" id="SSF51735">
    <property type="entry name" value="NAD(P)-binding Rossmann-fold domains"/>
    <property type="match status" value="1"/>
</dbReference>
<evidence type="ECO:0000256" key="5">
    <source>
        <dbReference type="SAM" id="Phobius"/>
    </source>
</evidence>
<feature type="compositionally biased region" description="Polar residues" evidence="4">
    <location>
        <begin position="303"/>
        <end position="322"/>
    </location>
</feature>
<evidence type="ECO:0000313" key="7">
    <source>
        <dbReference type="Proteomes" id="UP000467840"/>
    </source>
</evidence>
<evidence type="ECO:0000313" key="6">
    <source>
        <dbReference type="EMBL" id="KAF2306199.1"/>
    </source>
</evidence>
<comment type="caution">
    <text evidence="6">The sequence shown here is derived from an EMBL/GenBank/DDBJ whole genome shotgun (WGS) entry which is preliminary data.</text>
</comment>
<dbReference type="EMBL" id="JAAGAX010000008">
    <property type="protein sequence ID" value="KAF2306199.1"/>
    <property type="molecule type" value="Genomic_DNA"/>
</dbReference>
<feature type="region of interest" description="Disordered" evidence="4">
    <location>
        <begin position="225"/>
        <end position="254"/>
    </location>
</feature>
<feature type="compositionally biased region" description="Polar residues" evidence="4">
    <location>
        <begin position="244"/>
        <end position="253"/>
    </location>
</feature>
<organism evidence="6 7">
    <name type="scientific">Hevea brasiliensis</name>
    <name type="common">Para rubber tree</name>
    <name type="synonym">Siphonia brasiliensis</name>
    <dbReference type="NCBI Taxonomy" id="3981"/>
    <lineage>
        <taxon>Eukaryota</taxon>
        <taxon>Viridiplantae</taxon>
        <taxon>Streptophyta</taxon>
        <taxon>Embryophyta</taxon>
        <taxon>Tracheophyta</taxon>
        <taxon>Spermatophyta</taxon>
        <taxon>Magnoliopsida</taxon>
        <taxon>eudicotyledons</taxon>
        <taxon>Gunneridae</taxon>
        <taxon>Pentapetalae</taxon>
        <taxon>rosids</taxon>
        <taxon>fabids</taxon>
        <taxon>Malpighiales</taxon>
        <taxon>Euphorbiaceae</taxon>
        <taxon>Crotonoideae</taxon>
        <taxon>Micrandreae</taxon>
        <taxon>Hevea</taxon>
    </lineage>
</organism>
<feature type="compositionally biased region" description="Polar residues" evidence="4">
    <location>
        <begin position="357"/>
        <end position="384"/>
    </location>
</feature>
<dbReference type="PANTHER" id="PTHR43880">
    <property type="entry name" value="ALCOHOL DEHYDROGENASE"/>
    <property type="match status" value="1"/>
</dbReference>
<dbReference type="PANTHER" id="PTHR43880:SF5">
    <property type="entry name" value="ALCOHOL DEHYDROGENASE-LIKE 6"/>
    <property type="match status" value="1"/>
</dbReference>
<name>A0A6A6M2M5_HEVBR</name>
<dbReference type="Proteomes" id="UP000467840">
    <property type="component" value="Chromosome 9"/>
</dbReference>
<evidence type="ECO:0000256" key="4">
    <source>
        <dbReference type="SAM" id="MobiDB-lite"/>
    </source>
</evidence>
<keyword evidence="3" id="KW-0862">Zinc</keyword>